<organism evidence="1 2">
    <name type="scientific">Niastella vici</name>
    <dbReference type="NCBI Taxonomy" id="1703345"/>
    <lineage>
        <taxon>Bacteria</taxon>
        <taxon>Pseudomonadati</taxon>
        <taxon>Bacteroidota</taxon>
        <taxon>Chitinophagia</taxon>
        <taxon>Chitinophagales</taxon>
        <taxon>Chitinophagaceae</taxon>
        <taxon>Niastella</taxon>
    </lineage>
</organism>
<dbReference type="InterPro" id="IPR038256">
    <property type="entry name" value="Pol_alpha_znc_sf"/>
</dbReference>
<dbReference type="PANTHER" id="PTHR35984">
    <property type="entry name" value="PERIPLASMIC SERINE PROTEASE"/>
    <property type="match status" value="1"/>
</dbReference>
<dbReference type="InterPro" id="IPR029045">
    <property type="entry name" value="ClpP/crotonase-like_dom_sf"/>
</dbReference>
<evidence type="ECO:0000313" key="2">
    <source>
        <dbReference type="Proteomes" id="UP000192796"/>
    </source>
</evidence>
<keyword evidence="2" id="KW-1185">Reference proteome</keyword>
<dbReference type="GO" id="GO:0016020">
    <property type="term" value="C:membrane"/>
    <property type="evidence" value="ECO:0007669"/>
    <property type="project" value="InterPro"/>
</dbReference>
<dbReference type="InterPro" id="IPR002825">
    <property type="entry name" value="Pept_S49_ser-pept_pro"/>
</dbReference>
<dbReference type="SUPFAM" id="SSF52096">
    <property type="entry name" value="ClpP/crotonase"/>
    <property type="match status" value="1"/>
</dbReference>
<dbReference type="Gene3D" id="1.10.3200.20">
    <property type="entry name" value="DNA Polymerase alpha, zinc finger"/>
    <property type="match status" value="1"/>
</dbReference>
<dbReference type="Gene3D" id="3.90.226.10">
    <property type="entry name" value="2-enoyl-CoA Hydratase, Chain A, domain 1"/>
    <property type="match status" value="1"/>
</dbReference>
<sequence length="405" mass="46345">MGSILHEYISRRPGLLDLQNELQGLIKLYNNHTGRYMFVYAADINKGRNRGIDISLVQDDFYNIQDILRESPQTKIDFYIETPGGSGEAAEEIAKFLRKKFDEVNFVIAGEAKSAGTILVLSGDNIYMTDTGSLGPIDAQVRIGRSVVSAHDYKEWVELRRDEAAQTGKLNAFDAEMIAQISPGELYGVINSLEFAKDLVKCWLEQYKFKNWTETNTNKQPVTPELRKQRAHEVAEMLCDHTTWRTHGRSLKIEDLIEDLFIERIDDDKDLADIVYRIKTVIRLLFDSSNIYKMFFIDDLKLSKTFTVNPGNNLPVSIPLEKGNGQHKKIDDIELDITCPKCGKEHQVNGYIDIDNELIKRQNLKPNPNIKDQDKLVCDNCNFAMDLKPIINQLELQTRKKVTIK</sequence>
<dbReference type="PANTHER" id="PTHR35984:SF1">
    <property type="entry name" value="PERIPLASMIC SERINE PROTEASE"/>
    <property type="match status" value="1"/>
</dbReference>
<protein>
    <recommendedName>
        <fullName evidence="3">Peptidase</fullName>
    </recommendedName>
</protein>
<dbReference type="EMBL" id="LVYD01000048">
    <property type="protein sequence ID" value="OQP62803.1"/>
    <property type="molecule type" value="Genomic_DNA"/>
</dbReference>
<reference evidence="1 2" key="1">
    <citation type="submission" date="2016-03" db="EMBL/GenBank/DDBJ databases">
        <title>Niastella vici sp. nov., isolated from farmland soil.</title>
        <authorList>
            <person name="Chen L."/>
            <person name="Wang D."/>
            <person name="Yang S."/>
            <person name="Wang G."/>
        </authorList>
    </citation>
    <scope>NUCLEOTIDE SEQUENCE [LARGE SCALE GENOMIC DNA]</scope>
    <source>
        <strain evidence="1 2">DJ57</strain>
    </source>
</reference>
<gene>
    <name evidence="1" type="ORF">A3860_26180</name>
</gene>
<evidence type="ECO:0000313" key="1">
    <source>
        <dbReference type="EMBL" id="OQP62803.1"/>
    </source>
</evidence>
<dbReference type="STRING" id="1703345.A3860_26180"/>
<dbReference type="AlphaFoldDB" id="A0A1V9FWU0"/>
<name>A0A1V9FWU0_9BACT</name>
<evidence type="ECO:0008006" key="3">
    <source>
        <dbReference type="Google" id="ProtNLM"/>
    </source>
</evidence>
<dbReference type="Pfam" id="PF01972">
    <property type="entry name" value="SDH_protease"/>
    <property type="match status" value="1"/>
</dbReference>
<comment type="caution">
    <text evidence="1">The sequence shown here is derived from an EMBL/GenBank/DDBJ whole genome shotgun (WGS) entry which is preliminary data.</text>
</comment>
<dbReference type="Proteomes" id="UP000192796">
    <property type="component" value="Unassembled WGS sequence"/>
</dbReference>
<accession>A0A1V9FWU0</accession>
<proteinExistence type="predicted"/>
<dbReference type="OrthoDB" id="9806253at2"/>